<gene>
    <name evidence="2" type="ORF">K435DRAFT_875541</name>
</gene>
<keyword evidence="1" id="KW-0812">Transmembrane</keyword>
<dbReference type="EMBL" id="ML180035">
    <property type="protein sequence ID" value="THU79361.1"/>
    <property type="molecule type" value="Genomic_DNA"/>
</dbReference>
<keyword evidence="3" id="KW-1185">Reference proteome</keyword>
<reference evidence="2 3" key="1">
    <citation type="journal article" date="2019" name="Nat. Ecol. Evol.">
        <title>Megaphylogeny resolves global patterns of mushroom evolution.</title>
        <authorList>
            <person name="Varga T."/>
            <person name="Krizsan K."/>
            <person name="Foldi C."/>
            <person name="Dima B."/>
            <person name="Sanchez-Garcia M."/>
            <person name="Sanchez-Ramirez S."/>
            <person name="Szollosi G.J."/>
            <person name="Szarkandi J.G."/>
            <person name="Papp V."/>
            <person name="Albert L."/>
            <person name="Andreopoulos W."/>
            <person name="Angelini C."/>
            <person name="Antonin V."/>
            <person name="Barry K.W."/>
            <person name="Bougher N.L."/>
            <person name="Buchanan P."/>
            <person name="Buyck B."/>
            <person name="Bense V."/>
            <person name="Catcheside P."/>
            <person name="Chovatia M."/>
            <person name="Cooper J."/>
            <person name="Damon W."/>
            <person name="Desjardin D."/>
            <person name="Finy P."/>
            <person name="Geml J."/>
            <person name="Haridas S."/>
            <person name="Hughes K."/>
            <person name="Justo A."/>
            <person name="Karasinski D."/>
            <person name="Kautmanova I."/>
            <person name="Kiss B."/>
            <person name="Kocsube S."/>
            <person name="Kotiranta H."/>
            <person name="LaButti K.M."/>
            <person name="Lechner B.E."/>
            <person name="Liimatainen K."/>
            <person name="Lipzen A."/>
            <person name="Lukacs Z."/>
            <person name="Mihaltcheva S."/>
            <person name="Morgado L.N."/>
            <person name="Niskanen T."/>
            <person name="Noordeloos M.E."/>
            <person name="Ohm R.A."/>
            <person name="Ortiz-Santana B."/>
            <person name="Ovrebo C."/>
            <person name="Racz N."/>
            <person name="Riley R."/>
            <person name="Savchenko A."/>
            <person name="Shiryaev A."/>
            <person name="Soop K."/>
            <person name="Spirin V."/>
            <person name="Szebenyi C."/>
            <person name="Tomsovsky M."/>
            <person name="Tulloss R.E."/>
            <person name="Uehling J."/>
            <person name="Grigoriev I.V."/>
            <person name="Vagvolgyi C."/>
            <person name="Papp T."/>
            <person name="Martin F.M."/>
            <person name="Miettinen O."/>
            <person name="Hibbett D.S."/>
            <person name="Nagy L.G."/>
        </authorList>
    </citation>
    <scope>NUCLEOTIDE SEQUENCE [LARGE SCALE GENOMIC DNA]</scope>
    <source>
        <strain evidence="2 3">CBS 962.96</strain>
    </source>
</reference>
<organism evidence="2 3">
    <name type="scientific">Dendrothele bispora (strain CBS 962.96)</name>
    <dbReference type="NCBI Taxonomy" id="1314807"/>
    <lineage>
        <taxon>Eukaryota</taxon>
        <taxon>Fungi</taxon>
        <taxon>Dikarya</taxon>
        <taxon>Basidiomycota</taxon>
        <taxon>Agaricomycotina</taxon>
        <taxon>Agaricomycetes</taxon>
        <taxon>Agaricomycetidae</taxon>
        <taxon>Agaricales</taxon>
        <taxon>Agaricales incertae sedis</taxon>
        <taxon>Dendrothele</taxon>
    </lineage>
</organism>
<keyword evidence="1" id="KW-1133">Transmembrane helix</keyword>
<evidence type="ECO:0000313" key="2">
    <source>
        <dbReference type="EMBL" id="THU79361.1"/>
    </source>
</evidence>
<evidence type="ECO:0000313" key="3">
    <source>
        <dbReference type="Proteomes" id="UP000297245"/>
    </source>
</evidence>
<dbReference type="AlphaFoldDB" id="A0A4S8KUG0"/>
<sequence length="186" mass="21412">MPPLYKQSQPATTLLSQVDDPQSGIASTVTYYALVLLLLFLLFSVPAFVLFRLRYPCFTLPGLRDFINMLDVMAQECIKKSEPTNFMDGVNRLRQQVNDIEHEQRTMILYLSSVHKYFCSSVIALWNITKCYDEARVLHVDILKALDNKRRAFENFEDSYRHGRRDNNVDADTNSSIAIGHTTARL</sequence>
<keyword evidence="1" id="KW-0472">Membrane</keyword>
<dbReference type="OrthoDB" id="3121439at2759"/>
<evidence type="ECO:0000256" key="1">
    <source>
        <dbReference type="SAM" id="Phobius"/>
    </source>
</evidence>
<name>A0A4S8KUG0_DENBC</name>
<proteinExistence type="predicted"/>
<protein>
    <submittedName>
        <fullName evidence="2">Uncharacterized protein</fullName>
    </submittedName>
</protein>
<feature type="transmembrane region" description="Helical" evidence="1">
    <location>
        <begin position="29"/>
        <end position="51"/>
    </location>
</feature>
<dbReference type="Proteomes" id="UP000297245">
    <property type="component" value="Unassembled WGS sequence"/>
</dbReference>
<accession>A0A4S8KUG0</accession>